<dbReference type="InterPro" id="IPR013882">
    <property type="entry name" value="Ctp1_C"/>
</dbReference>
<dbReference type="AlphaFoldDB" id="T1JFB5"/>
<accession>T1JFB5</accession>
<dbReference type="EnsemblMetazoa" id="SMAR012526-RA">
    <property type="protein sequence ID" value="SMAR012526-PA"/>
    <property type="gene ID" value="SMAR012526"/>
</dbReference>
<proteinExistence type="predicted"/>
<dbReference type="PANTHER" id="PTHR15107">
    <property type="entry name" value="RETINOBLASTOMA BINDING PROTEIN 8"/>
    <property type="match status" value="1"/>
</dbReference>
<evidence type="ECO:0000259" key="5">
    <source>
        <dbReference type="Pfam" id="PF08573"/>
    </source>
</evidence>
<feature type="region of interest" description="Disordered" evidence="4">
    <location>
        <begin position="126"/>
        <end position="148"/>
    </location>
</feature>
<feature type="region of interest" description="Disordered" evidence="4">
    <location>
        <begin position="89"/>
        <end position="114"/>
    </location>
</feature>
<dbReference type="InterPro" id="IPR033316">
    <property type="entry name" value="RBBP8-like"/>
</dbReference>
<keyword evidence="3" id="KW-0539">Nucleus</keyword>
<evidence type="ECO:0000313" key="6">
    <source>
        <dbReference type="EnsemblMetazoa" id="SMAR012526-PA"/>
    </source>
</evidence>
<dbReference type="PANTHER" id="PTHR15107:SF0">
    <property type="entry name" value="DNA ENDONUCLEASE ACTIVATOR CTP1 C-TERMINAL DOMAIN-CONTAINING PROTEIN"/>
    <property type="match status" value="1"/>
</dbReference>
<dbReference type="GO" id="GO:0005634">
    <property type="term" value="C:nucleus"/>
    <property type="evidence" value="ECO:0007669"/>
    <property type="project" value="UniProtKB-SubCell"/>
</dbReference>
<evidence type="ECO:0000256" key="3">
    <source>
        <dbReference type="ARBA" id="ARBA00023242"/>
    </source>
</evidence>
<feature type="domain" description="DNA endonuclease activator Ctp1 C-terminal" evidence="5">
    <location>
        <begin position="265"/>
        <end position="302"/>
    </location>
</feature>
<keyword evidence="2" id="KW-0227">DNA damage</keyword>
<evidence type="ECO:0000313" key="7">
    <source>
        <dbReference type="Proteomes" id="UP000014500"/>
    </source>
</evidence>
<dbReference type="GO" id="GO:0003684">
    <property type="term" value="F:damaged DNA binding"/>
    <property type="evidence" value="ECO:0007669"/>
    <property type="project" value="TreeGrafter"/>
</dbReference>
<dbReference type="Pfam" id="PF08573">
    <property type="entry name" value="SAE2"/>
    <property type="match status" value="1"/>
</dbReference>
<dbReference type="HOGENOM" id="CLU_845488_0_0_1"/>
<dbReference type="GO" id="GO:0010792">
    <property type="term" value="P:DNA double-strand break processing involved in repair via single-strand annealing"/>
    <property type="evidence" value="ECO:0007669"/>
    <property type="project" value="TreeGrafter"/>
</dbReference>
<dbReference type="STRING" id="126957.T1JFB5"/>
<keyword evidence="7" id="KW-1185">Reference proteome</keyword>
<dbReference type="EMBL" id="JH432147">
    <property type="status" value="NOT_ANNOTATED_CDS"/>
    <property type="molecule type" value="Genomic_DNA"/>
</dbReference>
<evidence type="ECO:0000256" key="4">
    <source>
        <dbReference type="SAM" id="MobiDB-lite"/>
    </source>
</evidence>
<comment type="subcellular location">
    <subcellularLocation>
        <location evidence="1">Nucleus</location>
    </subcellularLocation>
</comment>
<reference evidence="7" key="1">
    <citation type="submission" date="2011-05" db="EMBL/GenBank/DDBJ databases">
        <authorList>
            <person name="Richards S.R."/>
            <person name="Qu J."/>
            <person name="Jiang H."/>
            <person name="Jhangiani S.N."/>
            <person name="Agravi P."/>
            <person name="Goodspeed R."/>
            <person name="Gross S."/>
            <person name="Mandapat C."/>
            <person name="Jackson L."/>
            <person name="Mathew T."/>
            <person name="Pu L."/>
            <person name="Thornton R."/>
            <person name="Saada N."/>
            <person name="Wilczek-Boney K.B."/>
            <person name="Lee S."/>
            <person name="Kovar C."/>
            <person name="Wu Y."/>
            <person name="Scherer S.E."/>
            <person name="Worley K.C."/>
            <person name="Muzny D.M."/>
            <person name="Gibbs R."/>
        </authorList>
    </citation>
    <scope>NUCLEOTIDE SEQUENCE</scope>
    <source>
        <strain evidence="7">Brora</strain>
    </source>
</reference>
<dbReference type="PhylomeDB" id="T1JFB5"/>
<dbReference type="eggNOG" id="ENOG502QTV5">
    <property type="taxonomic scope" value="Eukaryota"/>
</dbReference>
<organism evidence="6 7">
    <name type="scientific">Strigamia maritima</name>
    <name type="common">European centipede</name>
    <name type="synonym">Geophilus maritimus</name>
    <dbReference type="NCBI Taxonomy" id="126957"/>
    <lineage>
        <taxon>Eukaryota</taxon>
        <taxon>Metazoa</taxon>
        <taxon>Ecdysozoa</taxon>
        <taxon>Arthropoda</taxon>
        <taxon>Myriapoda</taxon>
        <taxon>Chilopoda</taxon>
        <taxon>Pleurostigmophora</taxon>
        <taxon>Geophilomorpha</taxon>
        <taxon>Linotaeniidae</taxon>
        <taxon>Strigamia</taxon>
    </lineage>
</organism>
<name>T1JFB5_STRMM</name>
<protein>
    <recommendedName>
        <fullName evidence="5">DNA endonuclease activator Ctp1 C-terminal domain-containing protein</fullName>
    </recommendedName>
</protein>
<evidence type="ECO:0000256" key="1">
    <source>
        <dbReference type="ARBA" id="ARBA00004123"/>
    </source>
</evidence>
<dbReference type="Proteomes" id="UP000014500">
    <property type="component" value="Unassembled WGS sequence"/>
</dbReference>
<reference evidence="6" key="2">
    <citation type="submission" date="2015-02" db="UniProtKB">
        <authorList>
            <consortium name="EnsemblMetazoa"/>
        </authorList>
    </citation>
    <scope>IDENTIFICATION</scope>
</reference>
<evidence type="ECO:0000256" key="2">
    <source>
        <dbReference type="ARBA" id="ARBA00022763"/>
    </source>
</evidence>
<sequence length="329" mass="36753">MGAKDSSSVGDLLKQVYAAHNSVKGGLQSQVSKLKAKIAHLESVIAKCSLCSECGNQLIKLQNDAVITVSQPKNVNSNQKISNKRLKTNNDDTKANAECTPVKKSPPRLSMTETPSLFDESWEAVPAKSAAKETPKRKSPISASGCQNSPIKLDKTSTKLKQVTLDKSFCFAVENKQNELRDISVNSDLSPSLLAKAPGNEFTQDLISDPSEFQIFPSRNTGKTEKINVGFKFHAEVTRNREDRAKLDGFGCHQCKEYYGNLNLTEEELKKRMNNCSRHRDNHVPSNTPEHFWDVDFPTTQESKNRGEITNTQYRPLQTRRKRLVDLLS</sequence>